<name>A0A645EX47_9ZZZZ</name>
<accession>A0A645EX47</accession>
<dbReference type="EMBL" id="VSSQ01050983">
    <property type="protein sequence ID" value="MPN05073.1"/>
    <property type="molecule type" value="Genomic_DNA"/>
</dbReference>
<proteinExistence type="predicted"/>
<gene>
    <name evidence="1" type="ORF">SDC9_152323</name>
</gene>
<organism evidence="1">
    <name type="scientific">bioreactor metagenome</name>
    <dbReference type="NCBI Taxonomy" id="1076179"/>
    <lineage>
        <taxon>unclassified sequences</taxon>
        <taxon>metagenomes</taxon>
        <taxon>ecological metagenomes</taxon>
    </lineage>
</organism>
<evidence type="ECO:0000313" key="1">
    <source>
        <dbReference type="EMBL" id="MPN05073.1"/>
    </source>
</evidence>
<reference evidence="1" key="1">
    <citation type="submission" date="2019-08" db="EMBL/GenBank/DDBJ databases">
        <authorList>
            <person name="Kucharzyk K."/>
            <person name="Murdoch R.W."/>
            <person name="Higgins S."/>
            <person name="Loffler F."/>
        </authorList>
    </citation>
    <scope>NUCLEOTIDE SEQUENCE</scope>
</reference>
<protein>
    <submittedName>
        <fullName evidence="1">Uncharacterized protein</fullName>
    </submittedName>
</protein>
<comment type="caution">
    <text evidence="1">The sequence shown here is derived from an EMBL/GenBank/DDBJ whole genome shotgun (WGS) entry which is preliminary data.</text>
</comment>
<dbReference type="AlphaFoldDB" id="A0A645EX47"/>
<sequence>MRRHGLVLDLQLGQAQLLLDVGQHALTHLGVETNVLAIAQGVAQARRLTHTQRDRARGLDLGQGIVGLGEGCGRSQRGDGHRQQLLLHTNSLWVKRREDWGHGPAVFGRRARALQNDRIRGIALKGDLIRRVFPEVP</sequence>